<dbReference type="EMBL" id="KI911151">
    <property type="protein sequence ID" value="ETS00640.1"/>
    <property type="molecule type" value="Genomic_DNA"/>
</dbReference>
<feature type="non-terminal residue" evidence="1">
    <location>
        <position position="52"/>
    </location>
</feature>
<organism evidence="1 2">
    <name type="scientific">Hypocrea jecorina (strain ATCC 56765 / BCRC 32924 / NRRL 11460 / Rut C-30)</name>
    <name type="common">Trichoderma reesei</name>
    <dbReference type="NCBI Taxonomy" id="1344414"/>
    <lineage>
        <taxon>Eukaryota</taxon>
        <taxon>Fungi</taxon>
        <taxon>Dikarya</taxon>
        <taxon>Ascomycota</taxon>
        <taxon>Pezizomycotina</taxon>
        <taxon>Sordariomycetes</taxon>
        <taxon>Hypocreomycetidae</taxon>
        <taxon>Hypocreales</taxon>
        <taxon>Hypocreaceae</taxon>
        <taxon>Trichoderma</taxon>
    </lineage>
</organism>
<evidence type="ECO:0000313" key="2">
    <source>
        <dbReference type="Proteomes" id="UP000024376"/>
    </source>
</evidence>
<accession>A0A024S5J6</accession>
<sequence>MYYEDRRLSKQDDTHSVVLISDTIHVSLLPLIEMPRDARQEDVILLPALYMR</sequence>
<dbReference type="Proteomes" id="UP000024376">
    <property type="component" value="Unassembled WGS sequence"/>
</dbReference>
<name>A0A024S5J6_HYPJR</name>
<dbReference type="KEGG" id="trr:M419DRAFT_65917"/>
<evidence type="ECO:0000313" key="1">
    <source>
        <dbReference type="EMBL" id="ETS00640.1"/>
    </source>
</evidence>
<dbReference type="HOGENOM" id="CLU_3087535_0_0_1"/>
<reference evidence="2" key="1">
    <citation type="journal article" date="2013" name="Ind. Biotechnol.">
        <title>Comparative genomics analysis of Trichoderma reesei strains.</title>
        <authorList>
            <person name="Koike H."/>
            <person name="Aerts A."/>
            <person name="LaButti K."/>
            <person name="Grigoriev I.V."/>
            <person name="Baker S.E."/>
        </authorList>
    </citation>
    <scope>NUCLEOTIDE SEQUENCE [LARGE SCALE GENOMIC DNA]</scope>
    <source>
        <strain evidence="2">ATCC 56765 / BCRC 32924 / NRRL 11460 / Rut C-30</strain>
    </source>
</reference>
<dbReference type="AlphaFoldDB" id="A0A024S5J6"/>
<protein>
    <submittedName>
        <fullName evidence="1">Uncharacterized protein</fullName>
    </submittedName>
</protein>
<gene>
    <name evidence="1" type="ORF">M419DRAFT_65917</name>
</gene>
<proteinExistence type="predicted"/>